<dbReference type="CDD" id="cd03884">
    <property type="entry name" value="M20_bAS"/>
    <property type="match status" value="1"/>
</dbReference>
<dbReference type="NCBIfam" id="TIGR01879">
    <property type="entry name" value="hydantase"/>
    <property type="match status" value="1"/>
</dbReference>
<dbReference type="Gene3D" id="3.40.630.10">
    <property type="entry name" value="Zn peptidases"/>
    <property type="match status" value="1"/>
</dbReference>
<accession>A0A1Y4MTA9</accession>
<dbReference type="EMBL" id="NFKP01000020">
    <property type="protein sequence ID" value="OUP68241.1"/>
    <property type="molecule type" value="Genomic_DNA"/>
</dbReference>
<dbReference type="SUPFAM" id="SSF55031">
    <property type="entry name" value="Bacterial exopeptidase dimerisation domain"/>
    <property type="match status" value="1"/>
</dbReference>
<evidence type="ECO:0000313" key="4">
    <source>
        <dbReference type="EMBL" id="OUP68241.1"/>
    </source>
</evidence>
<dbReference type="Pfam" id="PF01546">
    <property type="entry name" value="Peptidase_M20"/>
    <property type="match status" value="1"/>
</dbReference>
<dbReference type="PANTHER" id="PTHR32494:SF5">
    <property type="entry name" value="ALLANTOATE AMIDOHYDROLASE"/>
    <property type="match status" value="1"/>
</dbReference>
<dbReference type="Proteomes" id="UP000196386">
    <property type="component" value="Unassembled WGS sequence"/>
</dbReference>
<comment type="caution">
    <text evidence="4">The sequence shown here is derived from an EMBL/GenBank/DDBJ whole genome shotgun (WGS) entry which is preliminary data.</text>
</comment>
<dbReference type="InterPro" id="IPR011650">
    <property type="entry name" value="Peptidase_M20_dimer"/>
</dbReference>
<evidence type="ECO:0000256" key="2">
    <source>
        <dbReference type="ARBA" id="ARBA00022801"/>
    </source>
</evidence>
<proteinExistence type="inferred from homology"/>
<name>A0A1Y4MTA9_9FIRM</name>
<protein>
    <recommendedName>
        <fullName evidence="3">Peptidase M20 dimerisation domain-containing protein</fullName>
    </recommendedName>
</protein>
<dbReference type="Pfam" id="PF07687">
    <property type="entry name" value="M20_dimer"/>
    <property type="match status" value="1"/>
</dbReference>
<dbReference type="AlphaFoldDB" id="A0A1Y4MTA9"/>
<dbReference type="SUPFAM" id="SSF53187">
    <property type="entry name" value="Zn-dependent exopeptidases"/>
    <property type="match status" value="1"/>
</dbReference>
<sequence length="517" mass="55118">MKELESWFAALSKVGAIPKGGYYRGSYTPEEVEIQRLLSGWMEKSGLSVKRDAAGNLWGKAEGESERALPIVTGSHIDSVRGGGNYDGILGVLGGLAAVKSLLETYGRPRIPMEVVAFTGEEGSRFSIGLMGSHAVAGSLDQAALSEKRDAKGISIADAMASVGLDAGCIGQAVRKKLGAYLELHIEQGPVLEQTGLSVGIVDSIVGTQQFRVAFHGEAGHAGTVPMANRKAPMVCAARAIARFPDIARGSGDGVIAAGRIWAHPDAENVIPGQVCFTVDLRHPIESVKQEMAAAVKAVCEEESCFGREGITWTPFPNNLVTGMDPALSGLLENTCKRLGYPCRRMSSGAGHDTMDMAKPGKVGMMFIPCKGGRSHCPEESASMEDISKGVEVLKAGLYKLAYEDVLHLDEPWKKKGISARIWKIAVSESNRAEMPSVAKGIVAAQLYRQQSVKRLSLCPRHRKPKQARNCGRFIDQVGLFHKCALPDAGTFQREKGGLTAGGVVSVVGPIGKARVR</sequence>
<feature type="domain" description="Peptidase M20 dimerisation" evidence="3">
    <location>
        <begin position="207"/>
        <end position="302"/>
    </location>
</feature>
<evidence type="ECO:0000259" key="3">
    <source>
        <dbReference type="Pfam" id="PF07687"/>
    </source>
</evidence>
<evidence type="ECO:0000313" key="5">
    <source>
        <dbReference type="Proteomes" id="UP000196386"/>
    </source>
</evidence>
<dbReference type="Gene3D" id="3.30.70.360">
    <property type="match status" value="1"/>
</dbReference>
<dbReference type="GO" id="GO:0016813">
    <property type="term" value="F:hydrolase activity, acting on carbon-nitrogen (but not peptide) bonds, in linear amidines"/>
    <property type="evidence" value="ECO:0007669"/>
    <property type="project" value="InterPro"/>
</dbReference>
<comment type="similarity">
    <text evidence="1">Belongs to the peptidase M20 family.</text>
</comment>
<dbReference type="InterPro" id="IPR010158">
    <property type="entry name" value="Amidase_Cbmase"/>
</dbReference>
<evidence type="ECO:0000256" key="1">
    <source>
        <dbReference type="ARBA" id="ARBA00006153"/>
    </source>
</evidence>
<gene>
    <name evidence="4" type="ORF">B5F11_14260</name>
</gene>
<dbReference type="PANTHER" id="PTHR32494">
    <property type="entry name" value="ALLANTOATE DEIMINASE-RELATED"/>
    <property type="match status" value="1"/>
</dbReference>
<dbReference type="InterPro" id="IPR002933">
    <property type="entry name" value="Peptidase_M20"/>
</dbReference>
<reference evidence="5" key="1">
    <citation type="submission" date="2017-04" db="EMBL/GenBank/DDBJ databases">
        <title>Function of individual gut microbiota members based on whole genome sequencing of pure cultures obtained from chicken caecum.</title>
        <authorList>
            <person name="Medvecky M."/>
            <person name="Cejkova D."/>
            <person name="Polansky O."/>
            <person name="Karasova D."/>
            <person name="Kubasova T."/>
            <person name="Cizek A."/>
            <person name="Rychlik I."/>
        </authorList>
    </citation>
    <scope>NUCLEOTIDE SEQUENCE [LARGE SCALE GENOMIC DNA]</scope>
    <source>
        <strain evidence="5">An175</strain>
    </source>
</reference>
<dbReference type="InterPro" id="IPR036264">
    <property type="entry name" value="Bact_exopeptidase_dim_dom"/>
</dbReference>
<organism evidence="4 5">
    <name type="scientific">Anaerotruncus colihominis</name>
    <dbReference type="NCBI Taxonomy" id="169435"/>
    <lineage>
        <taxon>Bacteria</taxon>
        <taxon>Bacillati</taxon>
        <taxon>Bacillota</taxon>
        <taxon>Clostridia</taxon>
        <taxon>Eubacteriales</taxon>
        <taxon>Oscillospiraceae</taxon>
        <taxon>Anaerotruncus</taxon>
    </lineage>
</organism>
<keyword evidence="2" id="KW-0378">Hydrolase</keyword>